<dbReference type="InterPro" id="IPR001173">
    <property type="entry name" value="Glyco_trans_2-like"/>
</dbReference>
<dbReference type="Proteomes" id="UP000619238">
    <property type="component" value="Unassembled WGS sequence"/>
</dbReference>
<feature type="domain" description="Glycosyltransferase 2-like" evidence="1">
    <location>
        <begin position="4"/>
        <end position="179"/>
    </location>
</feature>
<organism evidence="2 3">
    <name type="scientific">Kordia aestuariivivens</name>
    <dbReference type="NCBI Taxonomy" id="2759037"/>
    <lineage>
        <taxon>Bacteria</taxon>
        <taxon>Pseudomonadati</taxon>
        <taxon>Bacteroidota</taxon>
        <taxon>Flavobacteriia</taxon>
        <taxon>Flavobacteriales</taxon>
        <taxon>Flavobacteriaceae</taxon>
        <taxon>Kordia</taxon>
    </lineage>
</organism>
<dbReference type="PANTHER" id="PTHR43179:SF7">
    <property type="entry name" value="RHAMNOSYLTRANSFERASE WBBL"/>
    <property type="match status" value="1"/>
</dbReference>
<sequence>MKLSVIILNYNVRYFLEACLRSVQSAVAGMDAEIIVVDNNSPDDSCEMMRTTFPAIQLIANTENVGFAKANNQGVKVAKGEYICILNPDTIVAEDTFTQLLEFTKNKENLGSIGCKLIDGSGTFLPESKRNIPTPMVSVKKILGKKNSGYYSNLDENEIGKVDILVGAFMFMKKSVYEAVAGFDEDYFMYGEDIDLSYKILKAGFQNYYYGKTTVIHYKGESTLKDKTYAKRFYGAMQLFYKKHFKRNLIYDIAVTLGAKLIPMISKSDKQVQKNIQKCVFVTNDATRFEQLQTIHNGKNCVQTENLDHFFNQIENKKQTEIIFDTHFVETKTIIQIFEKQLGYYKILPKNSTFIIGSDSSKNRGEVLMLNKSKNGT</sequence>
<name>A0ABR7QG00_9FLAO</name>
<dbReference type="InterPro" id="IPR029044">
    <property type="entry name" value="Nucleotide-diphossugar_trans"/>
</dbReference>
<dbReference type="SUPFAM" id="SSF53448">
    <property type="entry name" value="Nucleotide-diphospho-sugar transferases"/>
    <property type="match status" value="1"/>
</dbReference>
<evidence type="ECO:0000313" key="2">
    <source>
        <dbReference type="EMBL" id="MBC8757502.1"/>
    </source>
</evidence>
<evidence type="ECO:0000313" key="3">
    <source>
        <dbReference type="Proteomes" id="UP000619238"/>
    </source>
</evidence>
<keyword evidence="3" id="KW-1185">Reference proteome</keyword>
<reference evidence="2 3" key="1">
    <citation type="submission" date="2020-07" db="EMBL/GenBank/DDBJ databases">
        <title>Description of Kordia aestuariivivens sp. nov., isolated from a tidal flat.</title>
        <authorList>
            <person name="Park S."/>
            <person name="Yoon J.-H."/>
        </authorList>
    </citation>
    <scope>NUCLEOTIDE SEQUENCE [LARGE SCALE GENOMIC DNA]</scope>
    <source>
        <strain evidence="2 3">YSTF-M3</strain>
    </source>
</reference>
<dbReference type="CDD" id="cd04186">
    <property type="entry name" value="GT_2_like_c"/>
    <property type="match status" value="1"/>
</dbReference>
<proteinExistence type="predicted"/>
<protein>
    <submittedName>
        <fullName evidence="2">Glycosyltransferase family 2 protein</fullName>
    </submittedName>
</protein>
<dbReference type="EMBL" id="JACGWS010000021">
    <property type="protein sequence ID" value="MBC8757502.1"/>
    <property type="molecule type" value="Genomic_DNA"/>
</dbReference>
<gene>
    <name evidence="2" type="ORF">H2O64_22720</name>
</gene>
<comment type="caution">
    <text evidence="2">The sequence shown here is derived from an EMBL/GenBank/DDBJ whole genome shotgun (WGS) entry which is preliminary data.</text>
</comment>
<dbReference type="Gene3D" id="3.90.550.10">
    <property type="entry name" value="Spore Coat Polysaccharide Biosynthesis Protein SpsA, Chain A"/>
    <property type="match status" value="1"/>
</dbReference>
<dbReference type="Pfam" id="PF00535">
    <property type="entry name" value="Glycos_transf_2"/>
    <property type="match status" value="1"/>
</dbReference>
<dbReference type="PANTHER" id="PTHR43179">
    <property type="entry name" value="RHAMNOSYLTRANSFERASE WBBL"/>
    <property type="match status" value="1"/>
</dbReference>
<dbReference type="RefSeq" id="WP_187564545.1">
    <property type="nucleotide sequence ID" value="NZ_JACGWS010000021.1"/>
</dbReference>
<accession>A0ABR7QG00</accession>
<evidence type="ECO:0000259" key="1">
    <source>
        <dbReference type="Pfam" id="PF00535"/>
    </source>
</evidence>